<dbReference type="InterPro" id="IPR001466">
    <property type="entry name" value="Beta-lactam-related"/>
</dbReference>
<keyword evidence="1" id="KW-0732">Signal</keyword>
<keyword evidence="3" id="KW-0378">Hydrolase</keyword>
<dbReference type="InterPro" id="IPR012338">
    <property type="entry name" value="Beta-lactam/transpept-like"/>
</dbReference>
<protein>
    <submittedName>
        <fullName evidence="3">Serine hydrolase domain-containing protein</fullName>
        <ecNumber evidence="3">3.-.-.-</ecNumber>
    </submittedName>
</protein>
<evidence type="ECO:0000313" key="4">
    <source>
        <dbReference type="Proteomes" id="UP001595698"/>
    </source>
</evidence>
<dbReference type="GO" id="GO:0016787">
    <property type="term" value="F:hydrolase activity"/>
    <property type="evidence" value="ECO:0007669"/>
    <property type="project" value="UniProtKB-KW"/>
</dbReference>
<organism evidence="3 4">
    <name type="scientific">Streptosporangium jomthongense</name>
    <dbReference type="NCBI Taxonomy" id="1193683"/>
    <lineage>
        <taxon>Bacteria</taxon>
        <taxon>Bacillati</taxon>
        <taxon>Actinomycetota</taxon>
        <taxon>Actinomycetes</taxon>
        <taxon>Streptosporangiales</taxon>
        <taxon>Streptosporangiaceae</taxon>
        <taxon>Streptosporangium</taxon>
    </lineage>
</organism>
<dbReference type="InterPro" id="IPR050491">
    <property type="entry name" value="AmpC-like"/>
</dbReference>
<evidence type="ECO:0000256" key="1">
    <source>
        <dbReference type="SAM" id="SignalP"/>
    </source>
</evidence>
<dbReference type="Gene3D" id="3.40.710.10">
    <property type="entry name" value="DD-peptidase/beta-lactamase superfamily"/>
    <property type="match status" value="1"/>
</dbReference>
<dbReference type="Proteomes" id="UP001595698">
    <property type="component" value="Unassembled WGS sequence"/>
</dbReference>
<gene>
    <name evidence="3" type="ORF">ACFOYY_08300</name>
</gene>
<name>A0ABV8EV23_9ACTN</name>
<comment type="caution">
    <text evidence="3">The sequence shown here is derived from an EMBL/GenBank/DDBJ whole genome shotgun (WGS) entry which is preliminary data.</text>
</comment>
<feature type="signal peptide" evidence="1">
    <location>
        <begin position="1"/>
        <end position="28"/>
    </location>
</feature>
<feature type="domain" description="Beta-lactamase-related" evidence="2">
    <location>
        <begin position="46"/>
        <end position="354"/>
    </location>
</feature>
<dbReference type="PANTHER" id="PTHR46825:SF7">
    <property type="entry name" value="D-ALANYL-D-ALANINE CARBOXYPEPTIDASE"/>
    <property type="match status" value="1"/>
</dbReference>
<dbReference type="PANTHER" id="PTHR46825">
    <property type="entry name" value="D-ALANYL-D-ALANINE-CARBOXYPEPTIDASE/ENDOPEPTIDASE AMPH"/>
    <property type="match status" value="1"/>
</dbReference>
<reference evidence="4" key="1">
    <citation type="journal article" date="2019" name="Int. J. Syst. Evol. Microbiol.">
        <title>The Global Catalogue of Microorganisms (GCM) 10K type strain sequencing project: providing services to taxonomists for standard genome sequencing and annotation.</title>
        <authorList>
            <consortium name="The Broad Institute Genomics Platform"/>
            <consortium name="The Broad Institute Genome Sequencing Center for Infectious Disease"/>
            <person name="Wu L."/>
            <person name="Ma J."/>
        </authorList>
    </citation>
    <scope>NUCLEOTIDE SEQUENCE [LARGE SCALE GENOMIC DNA]</scope>
    <source>
        <strain evidence="4">TBRC 7912</strain>
    </source>
</reference>
<dbReference type="RefSeq" id="WP_386189064.1">
    <property type="nucleotide sequence ID" value="NZ_JBHSBC010000008.1"/>
</dbReference>
<keyword evidence="4" id="KW-1185">Reference proteome</keyword>
<dbReference type="SUPFAM" id="SSF56601">
    <property type="entry name" value="beta-lactamase/transpeptidase-like"/>
    <property type="match status" value="1"/>
</dbReference>
<dbReference type="Pfam" id="PF00144">
    <property type="entry name" value="Beta-lactamase"/>
    <property type="match status" value="1"/>
</dbReference>
<evidence type="ECO:0000259" key="2">
    <source>
        <dbReference type="Pfam" id="PF00144"/>
    </source>
</evidence>
<proteinExistence type="predicted"/>
<dbReference type="EC" id="3.-.-.-" evidence="3"/>
<feature type="chain" id="PRO_5045219771" evidence="1">
    <location>
        <begin position="29"/>
        <end position="373"/>
    </location>
</feature>
<dbReference type="EMBL" id="JBHSBC010000008">
    <property type="protein sequence ID" value="MFC3980116.1"/>
    <property type="molecule type" value="Genomic_DNA"/>
</dbReference>
<sequence>MRPPGRTSAVVAVLTALFLLLTAGPVAAAEAGFACLVGRAARPPVPGVILDVRGPGVAYTGAAGAFRLGGRDLRPTDAFRAASVTKTFTAATVLKLAEQGKLRLDDPISKYLDPSLVGRVHVLGGRSYGARITVRELLDHTAGLYDYAADERWIAEVAAHPRRTWTPERLVDWALAHGRPYFRPGRGYHYSDTGYILAGYVIEKVSGLPLHRAYRTLLLDPLGLRGTYLEHWERHRGAPLSHPYLGSVDTRNWNPTFDTFAGGGLVSTAADLTTFFRALFEGGVFRDPATLRAMLTATPQSKGTYGLGIQRLTSGDEVLWFHPGAWGAVAAYAPARRISVVATVNQAQDEGALAALLRDAYAMALGRSVPGCG</sequence>
<evidence type="ECO:0000313" key="3">
    <source>
        <dbReference type="EMBL" id="MFC3980116.1"/>
    </source>
</evidence>
<accession>A0ABV8EV23</accession>